<evidence type="ECO:0000313" key="4">
    <source>
        <dbReference type="Proteomes" id="UP000624244"/>
    </source>
</evidence>
<dbReference type="AlphaFoldDB" id="A0A8H5ZKE4"/>
<evidence type="ECO:0000256" key="1">
    <source>
        <dbReference type="SAM" id="MobiDB-lite"/>
    </source>
</evidence>
<dbReference type="Proteomes" id="UP000624244">
    <property type="component" value="Unassembled WGS sequence"/>
</dbReference>
<dbReference type="PANTHER" id="PTHR38790:SF4">
    <property type="entry name" value="2EXR DOMAIN-CONTAINING PROTEIN"/>
    <property type="match status" value="1"/>
</dbReference>
<evidence type="ECO:0000259" key="2">
    <source>
        <dbReference type="Pfam" id="PF20150"/>
    </source>
</evidence>
<name>A0A8H5ZKE4_COCSA</name>
<organism evidence="3 4">
    <name type="scientific">Cochliobolus sativus</name>
    <name type="common">Common root rot and spot blotch fungus</name>
    <name type="synonym">Bipolaris sorokiniana</name>
    <dbReference type="NCBI Taxonomy" id="45130"/>
    <lineage>
        <taxon>Eukaryota</taxon>
        <taxon>Fungi</taxon>
        <taxon>Dikarya</taxon>
        <taxon>Ascomycota</taxon>
        <taxon>Pezizomycotina</taxon>
        <taxon>Dothideomycetes</taxon>
        <taxon>Pleosporomycetidae</taxon>
        <taxon>Pleosporales</taxon>
        <taxon>Pleosporineae</taxon>
        <taxon>Pleosporaceae</taxon>
        <taxon>Bipolaris</taxon>
    </lineage>
</organism>
<feature type="domain" description="2EXR" evidence="2">
    <location>
        <begin position="70"/>
        <end position="138"/>
    </location>
</feature>
<feature type="compositionally biased region" description="Basic and acidic residues" evidence="1">
    <location>
        <begin position="18"/>
        <end position="27"/>
    </location>
</feature>
<proteinExistence type="predicted"/>
<dbReference type="EMBL" id="WNKQ01000008">
    <property type="protein sequence ID" value="KAF5849844.1"/>
    <property type="molecule type" value="Genomic_DNA"/>
</dbReference>
<reference evidence="3" key="1">
    <citation type="submission" date="2019-11" db="EMBL/GenBank/DDBJ databases">
        <title>Bipolaris sorokiniana Genome sequencing.</title>
        <authorList>
            <person name="Wang H."/>
        </authorList>
    </citation>
    <scope>NUCLEOTIDE SEQUENCE</scope>
</reference>
<dbReference type="InterPro" id="IPR045518">
    <property type="entry name" value="2EXR"/>
</dbReference>
<dbReference type="PANTHER" id="PTHR38790">
    <property type="entry name" value="2EXR DOMAIN-CONTAINING PROTEIN-RELATED"/>
    <property type="match status" value="1"/>
</dbReference>
<feature type="region of interest" description="Disordered" evidence="1">
    <location>
        <begin position="1"/>
        <end position="30"/>
    </location>
</feature>
<feature type="compositionally biased region" description="Low complexity" evidence="1">
    <location>
        <begin position="1"/>
        <end position="12"/>
    </location>
</feature>
<sequence length="180" mass="20330">MAPQKPAANDTAPKAKKTPTDKQSKDKVVKRRARGYHTFRNGMLNVTPKGGERQLISVSVKANQQSPLLRLPPEIRNMIWELVLAGRVCTLDYDKAGHVSMSSPKTPTGISLLRVCRQIYAEAANIPLQQNTSSFSTCYNIHKWFVVLNKGQRNQVTSLRFEDKLVKDFSDFVYSMTYLV</sequence>
<protein>
    <recommendedName>
        <fullName evidence="2">2EXR domain-containing protein</fullName>
    </recommendedName>
</protein>
<dbReference type="Pfam" id="PF20150">
    <property type="entry name" value="2EXR"/>
    <property type="match status" value="1"/>
</dbReference>
<gene>
    <name evidence="3" type="ORF">GGP41_005238</name>
</gene>
<accession>A0A8H5ZKE4</accession>
<comment type="caution">
    <text evidence="3">The sequence shown here is derived from an EMBL/GenBank/DDBJ whole genome shotgun (WGS) entry which is preliminary data.</text>
</comment>
<evidence type="ECO:0000313" key="3">
    <source>
        <dbReference type="EMBL" id="KAF5849844.1"/>
    </source>
</evidence>